<comment type="similarity">
    <text evidence="1">Belongs to the ABC transporter superfamily.</text>
</comment>
<sequence>MILFESVTKKYGPRITAVNEVNFKVGDGEFIFLIGPSGAGKTTVLRLLNREIMPTVGSVFIDDWEVNKLPKSKLPYLRRKVGFIFQDFKLLPDRTVGENIGVALEILNRSRQEINKRIGEVLDIVHLEDKLNYFPRQLSLGEQQRVAIGRAIAGNTSVILADEPTGNLDPKTSWEILKIINDINKEGKTVIMASHNVDIVNSMKKRVIVMKKGKIIKDEKRSRYL</sequence>
<dbReference type="EMBL" id="MFJF01000004">
    <property type="protein sequence ID" value="OGG08304.1"/>
    <property type="molecule type" value="Genomic_DNA"/>
</dbReference>
<dbReference type="InterPro" id="IPR015854">
    <property type="entry name" value="ABC_transpr_LolD-like"/>
</dbReference>
<dbReference type="PROSITE" id="PS00211">
    <property type="entry name" value="ABC_TRANSPORTER_1"/>
    <property type="match status" value="1"/>
</dbReference>
<name>A0A1F5Z7L9_9BACT</name>
<gene>
    <name evidence="5" type="ORF">A2777_06295</name>
</gene>
<keyword evidence="2" id="KW-0547">Nucleotide-binding</keyword>
<dbReference type="PANTHER" id="PTHR24220:SF470">
    <property type="entry name" value="CELL DIVISION ATP-BINDING PROTEIN FTSE"/>
    <property type="match status" value="1"/>
</dbReference>
<protein>
    <submittedName>
        <fullName evidence="5">Cell division ATP-binding protein FtsE</fullName>
    </submittedName>
</protein>
<evidence type="ECO:0000313" key="6">
    <source>
        <dbReference type="Proteomes" id="UP000177354"/>
    </source>
</evidence>
<dbReference type="AlphaFoldDB" id="A0A1F5Z7L9"/>
<dbReference type="PROSITE" id="PS50893">
    <property type="entry name" value="ABC_TRANSPORTER_2"/>
    <property type="match status" value="1"/>
</dbReference>
<dbReference type="GO" id="GO:0005886">
    <property type="term" value="C:plasma membrane"/>
    <property type="evidence" value="ECO:0007669"/>
    <property type="project" value="TreeGrafter"/>
</dbReference>
<evidence type="ECO:0000313" key="5">
    <source>
        <dbReference type="EMBL" id="OGG08304.1"/>
    </source>
</evidence>
<dbReference type="SMART" id="SM00382">
    <property type="entry name" value="AAA"/>
    <property type="match status" value="1"/>
</dbReference>
<evidence type="ECO:0000256" key="2">
    <source>
        <dbReference type="ARBA" id="ARBA00022741"/>
    </source>
</evidence>
<feature type="domain" description="ABC transporter" evidence="4">
    <location>
        <begin position="2"/>
        <end position="225"/>
    </location>
</feature>
<evidence type="ECO:0000256" key="1">
    <source>
        <dbReference type="ARBA" id="ARBA00005417"/>
    </source>
</evidence>
<dbReference type="GO" id="GO:0022857">
    <property type="term" value="F:transmembrane transporter activity"/>
    <property type="evidence" value="ECO:0007669"/>
    <property type="project" value="TreeGrafter"/>
</dbReference>
<dbReference type="SUPFAM" id="SSF52540">
    <property type="entry name" value="P-loop containing nucleoside triphosphate hydrolases"/>
    <property type="match status" value="1"/>
</dbReference>
<organism evidence="5 6">
    <name type="scientific">Candidatus Gottesmanbacteria bacterium RIFCSPHIGHO2_01_FULL_40_15</name>
    <dbReference type="NCBI Taxonomy" id="1798376"/>
    <lineage>
        <taxon>Bacteria</taxon>
        <taxon>Candidatus Gottesmaniibacteriota</taxon>
    </lineage>
</organism>
<evidence type="ECO:0000259" key="4">
    <source>
        <dbReference type="PROSITE" id="PS50893"/>
    </source>
</evidence>
<dbReference type="GO" id="GO:0005524">
    <property type="term" value="F:ATP binding"/>
    <property type="evidence" value="ECO:0007669"/>
    <property type="project" value="UniProtKB-KW"/>
</dbReference>
<dbReference type="InterPro" id="IPR003439">
    <property type="entry name" value="ABC_transporter-like_ATP-bd"/>
</dbReference>
<accession>A0A1F5Z7L9</accession>
<dbReference type="GO" id="GO:0051301">
    <property type="term" value="P:cell division"/>
    <property type="evidence" value="ECO:0007669"/>
    <property type="project" value="UniProtKB-KW"/>
</dbReference>
<dbReference type="PANTHER" id="PTHR24220">
    <property type="entry name" value="IMPORT ATP-BINDING PROTEIN"/>
    <property type="match status" value="1"/>
</dbReference>
<dbReference type="InterPro" id="IPR003593">
    <property type="entry name" value="AAA+_ATPase"/>
</dbReference>
<proteinExistence type="inferred from homology"/>
<dbReference type="FunFam" id="3.40.50.300:FF:000056">
    <property type="entry name" value="Cell division ATP-binding protein FtsE"/>
    <property type="match status" value="1"/>
</dbReference>
<dbReference type="Gene3D" id="3.40.50.300">
    <property type="entry name" value="P-loop containing nucleotide triphosphate hydrolases"/>
    <property type="match status" value="1"/>
</dbReference>
<dbReference type="InterPro" id="IPR017871">
    <property type="entry name" value="ABC_transporter-like_CS"/>
</dbReference>
<dbReference type="Proteomes" id="UP000177354">
    <property type="component" value="Unassembled WGS sequence"/>
</dbReference>
<keyword evidence="5" id="KW-0132">Cell division</keyword>
<evidence type="ECO:0000256" key="3">
    <source>
        <dbReference type="ARBA" id="ARBA00022840"/>
    </source>
</evidence>
<reference evidence="5 6" key="1">
    <citation type="journal article" date="2016" name="Nat. Commun.">
        <title>Thousands of microbial genomes shed light on interconnected biogeochemical processes in an aquifer system.</title>
        <authorList>
            <person name="Anantharaman K."/>
            <person name="Brown C.T."/>
            <person name="Hug L.A."/>
            <person name="Sharon I."/>
            <person name="Castelle C.J."/>
            <person name="Probst A.J."/>
            <person name="Thomas B.C."/>
            <person name="Singh A."/>
            <person name="Wilkins M.J."/>
            <person name="Karaoz U."/>
            <person name="Brodie E.L."/>
            <person name="Williams K.H."/>
            <person name="Hubbard S.S."/>
            <person name="Banfield J.F."/>
        </authorList>
    </citation>
    <scope>NUCLEOTIDE SEQUENCE [LARGE SCALE GENOMIC DNA]</scope>
</reference>
<dbReference type="GO" id="GO:0016887">
    <property type="term" value="F:ATP hydrolysis activity"/>
    <property type="evidence" value="ECO:0007669"/>
    <property type="project" value="InterPro"/>
</dbReference>
<keyword evidence="3 5" id="KW-0067">ATP-binding</keyword>
<keyword evidence="5" id="KW-0131">Cell cycle</keyword>
<comment type="caution">
    <text evidence="5">The sequence shown here is derived from an EMBL/GenBank/DDBJ whole genome shotgun (WGS) entry which is preliminary data.</text>
</comment>
<dbReference type="Pfam" id="PF00005">
    <property type="entry name" value="ABC_tran"/>
    <property type="match status" value="1"/>
</dbReference>
<dbReference type="InterPro" id="IPR027417">
    <property type="entry name" value="P-loop_NTPase"/>
</dbReference>